<keyword evidence="3" id="KW-1185">Reference proteome</keyword>
<evidence type="ECO:0000313" key="2">
    <source>
        <dbReference type="EMBL" id="CAH1391274.1"/>
    </source>
</evidence>
<dbReference type="EMBL" id="OV725077">
    <property type="protein sequence ID" value="CAH1391274.1"/>
    <property type="molecule type" value="Genomic_DNA"/>
</dbReference>
<sequence>MISLFFLIGETWHREAIKKGTMKEGGRGHATDRHPDGGRQNSVATDDKAGQRSLRSVVPEEEDDDLTITFFGSIL</sequence>
<protein>
    <submittedName>
        <fullName evidence="2">Uncharacterized protein</fullName>
    </submittedName>
</protein>
<reference evidence="2" key="1">
    <citation type="submission" date="2022-01" db="EMBL/GenBank/DDBJ databases">
        <authorList>
            <person name="King R."/>
        </authorList>
    </citation>
    <scope>NUCLEOTIDE SEQUENCE</scope>
</reference>
<organism evidence="2 3">
    <name type="scientific">Nezara viridula</name>
    <name type="common">Southern green stink bug</name>
    <name type="synonym">Cimex viridulus</name>
    <dbReference type="NCBI Taxonomy" id="85310"/>
    <lineage>
        <taxon>Eukaryota</taxon>
        <taxon>Metazoa</taxon>
        <taxon>Ecdysozoa</taxon>
        <taxon>Arthropoda</taxon>
        <taxon>Hexapoda</taxon>
        <taxon>Insecta</taxon>
        <taxon>Pterygota</taxon>
        <taxon>Neoptera</taxon>
        <taxon>Paraneoptera</taxon>
        <taxon>Hemiptera</taxon>
        <taxon>Heteroptera</taxon>
        <taxon>Panheteroptera</taxon>
        <taxon>Pentatomomorpha</taxon>
        <taxon>Pentatomoidea</taxon>
        <taxon>Pentatomidae</taxon>
        <taxon>Pentatominae</taxon>
        <taxon>Nezara</taxon>
    </lineage>
</organism>
<accession>A0A9P0GXB8</accession>
<name>A0A9P0GXB8_NEZVI</name>
<evidence type="ECO:0000256" key="1">
    <source>
        <dbReference type="SAM" id="MobiDB-lite"/>
    </source>
</evidence>
<feature type="region of interest" description="Disordered" evidence="1">
    <location>
        <begin position="18"/>
        <end position="60"/>
    </location>
</feature>
<gene>
    <name evidence="2" type="ORF">NEZAVI_LOCUS2319</name>
</gene>
<evidence type="ECO:0000313" key="3">
    <source>
        <dbReference type="Proteomes" id="UP001152798"/>
    </source>
</evidence>
<feature type="compositionally biased region" description="Basic and acidic residues" evidence="1">
    <location>
        <begin position="18"/>
        <end position="37"/>
    </location>
</feature>
<dbReference type="AlphaFoldDB" id="A0A9P0GXB8"/>
<proteinExistence type="predicted"/>
<dbReference type="Proteomes" id="UP001152798">
    <property type="component" value="Chromosome 1"/>
</dbReference>